<evidence type="ECO:0000256" key="1">
    <source>
        <dbReference type="ARBA" id="ARBA00001946"/>
    </source>
</evidence>
<dbReference type="PATRIC" id="fig|1348657.5.peg.197"/>
<evidence type="ECO:0000313" key="11">
    <source>
        <dbReference type="Proteomes" id="UP000015455"/>
    </source>
</evidence>
<name>T0AWX4_9RHOO</name>
<dbReference type="AlphaFoldDB" id="T0AWX4"/>
<comment type="function">
    <text evidence="9">CRISPR (clustered regularly interspaced short palindromic repeat), is an adaptive immune system that provides protection against mobile genetic elements (viruses, transposable elements and conjugative plasmids). CRISPR clusters contain sequences complementary to antecedent mobile elements and target invading nucleic acids. CRISPR clusters are transcribed and processed into CRISPR RNA (crRNA). Functions as a ssRNA-specific endoribonuclease. Involved in the integration of spacer DNA into the CRISPR cassette.</text>
</comment>
<keyword evidence="5 9" id="KW-0255">Endonuclease</keyword>
<dbReference type="NCBIfam" id="TIGR01573">
    <property type="entry name" value="cas2"/>
    <property type="match status" value="1"/>
</dbReference>
<reference evidence="10 11" key="1">
    <citation type="submission" date="2013-06" db="EMBL/GenBank/DDBJ databases">
        <title>Draft genome sequence of Thauera terpenica.</title>
        <authorList>
            <person name="Liu B."/>
            <person name="Frostegard A.H."/>
            <person name="Shapleigh J.P."/>
        </authorList>
    </citation>
    <scope>NUCLEOTIDE SEQUENCE [LARGE SCALE GENOMIC DNA]</scope>
    <source>
        <strain evidence="10 11">58Eu</strain>
    </source>
</reference>
<dbReference type="GO" id="GO:0016787">
    <property type="term" value="F:hydrolase activity"/>
    <property type="evidence" value="ECO:0007669"/>
    <property type="project" value="UniProtKB-KW"/>
</dbReference>
<accession>T0AWX4</accession>
<dbReference type="SUPFAM" id="SSF143430">
    <property type="entry name" value="TTP0101/SSO1404-like"/>
    <property type="match status" value="1"/>
</dbReference>
<dbReference type="Proteomes" id="UP000015455">
    <property type="component" value="Unassembled WGS sequence"/>
</dbReference>
<dbReference type="EMBL" id="ATJV01000001">
    <property type="protein sequence ID" value="EPZ17374.1"/>
    <property type="molecule type" value="Genomic_DNA"/>
</dbReference>
<dbReference type="STRING" id="1348657.M622_00990"/>
<evidence type="ECO:0000256" key="6">
    <source>
        <dbReference type="ARBA" id="ARBA00022801"/>
    </source>
</evidence>
<dbReference type="Gene3D" id="3.30.70.240">
    <property type="match status" value="1"/>
</dbReference>
<dbReference type="InterPro" id="IPR019199">
    <property type="entry name" value="Virulence_VapD/CRISPR_Cas2"/>
</dbReference>
<evidence type="ECO:0000256" key="8">
    <source>
        <dbReference type="ARBA" id="ARBA00023118"/>
    </source>
</evidence>
<keyword evidence="8 9" id="KW-0051">Antiviral defense</keyword>
<gene>
    <name evidence="9" type="primary">cas2</name>
    <name evidence="10" type="ORF">M622_00990</name>
</gene>
<dbReference type="PANTHER" id="PTHR34405">
    <property type="entry name" value="CRISPR-ASSOCIATED ENDORIBONUCLEASE CAS2"/>
    <property type="match status" value="1"/>
</dbReference>
<dbReference type="Pfam" id="PF09827">
    <property type="entry name" value="CRISPR_Cas2"/>
    <property type="match status" value="1"/>
</dbReference>
<dbReference type="GO" id="GO:0051607">
    <property type="term" value="P:defense response to virus"/>
    <property type="evidence" value="ECO:0007669"/>
    <property type="project" value="UniProtKB-UniRule"/>
</dbReference>
<keyword evidence="11" id="KW-1185">Reference proteome</keyword>
<keyword evidence="7 9" id="KW-0460">Magnesium</keyword>
<proteinExistence type="inferred from homology"/>
<dbReference type="GO" id="GO:0004521">
    <property type="term" value="F:RNA endonuclease activity"/>
    <property type="evidence" value="ECO:0007669"/>
    <property type="project" value="InterPro"/>
</dbReference>
<sequence>MFIVITYDVRAHRTEIYKRLLLKFLTHEQNSVFAGDLTEAQYRKLRASISRIAIPDDRVLQFRAMNRHNIQASILEKNSGNGALTERSLLHHEMNALIL</sequence>
<evidence type="ECO:0000256" key="9">
    <source>
        <dbReference type="HAMAP-Rule" id="MF_01471"/>
    </source>
</evidence>
<feature type="binding site" evidence="9">
    <location>
        <position position="8"/>
    </location>
    <ligand>
        <name>Mg(2+)</name>
        <dbReference type="ChEBI" id="CHEBI:18420"/>
        <note>catalytic</note>
    </ligand>
</feature>
<dbReference type="OrthoDB" id="9798176at2"/>
<keyword evidence="3 9" id="KW-0540">Nuclease</keyword>
<dbReference type="RefSeq" id="WP_021247660.1">
    <property type="nucleotide sequence ID" value="NZ_ATJV01000001.1"/>
</dbReference>
<evidence type="ECO:0000313" key="10">
    <source>
        <dbReference type="EMBL" id="EPZ17374.1"/>
    </source>
</evidence>
<dbReference type="PANTHER" id="PTHR34405:SF3">
    <property type="entry name" value="CRISPR-ASSOCIATED ENDORIBONUCLEASE CAS2 3"/>
    <property type="match status" value="1"/>
</dbReference>
<comment type="cofactor">
    <cofactor evidence="1 9">
        <name>Mg(2+)</name>
        <dbReference type="ChEBI" id="CHEBI:18420"/>
    </cofactor>
</comment>
<dbReference type="CDD" id="cd09725">
    <property type="entry name" value="Cas2_I_II_III"/>
    <property type="match status" value="1"/>
</dbReference>
<dbReference type="InterPro" id="IPR021127">
    <property type="entry name" value="CRISPR_associated_Cas2"/>
</dbReference>
<evidence type="ECO:0000256" key="5">
    <source>
        <dbReference type="ARBA" id="ARBA00022759"/>
    </source>
</evidence>
<evidence type="ECO:0000256" key="2">
    <source>
        <dbReference type="ARBA" id="ARBA00009959"/>
    </source>
</evidence>
<comment type="subunit">
    <text evidence="9">Homodimer, forms a heterotetramer with a Cas1 homodimer.</text>
</comment>
<dbReference type="eggNOG" id="COG1343">
    <property type="taxonomic scope" value="Bacteria"/>
</dbReference>
<organism evidence="10 11">
    <name type="scientific">Thauera terpenica 58Eu</name>
    <dbReference type="NCBI Taxonomy" id="1348657"/>
    <lineage>
        <taxon>Bacteria</taxon>
        <taxon>Pseudomonadati</taxon>
        <taxon>Pseudomonadota</taxon>
        <taxon>Betaproteobacteria</taxon>
        <taxon>Rhodocyclales</taxon>
        <taxon>Zoogloeaceae</taxon>
        <taxon>Thauera</taxon>
    </lineage>
</organism>
<keyword evidence="6 9" id="KW-0378">Hydrolase</keyword>
<dbReference type="GO" id="GO:0046872">
    <property type="term" value="F:metal ion binding"/>
    <property type="evidence" value="ECO:0007669"/>
    <property type="project" value="UniProtKB-UniRule"/>
</dbReference>
<dbReference type="EC" id="3.1.-.-" evidence="9"/>
<dbReference type="GO" id="GO:0043571">
    <property type="term" value="P:maintenance of CRISPR repeat elements"/>
    <property type="evidence" value="ECO:0007669"/>
    <property type="project" value="UniProtKB-UniRule"/>
</dbReference>
<dbReference type="HAMAP" id="MF_01471">
    <property type="entry name" value="Cas2"/>
    <property type="match status" value="1"/>
</dbReference>
<evidence type="ECO:0000256" key="7">
    <source>
        <dbReference type="ARBA" id="ARBA00022842"/>
    </source>
</evidence>
<comment type="caution">
    <text evidence="10">The sequence shown here is derived from an EMBL/GenBank/DDBJ whole genome shotgun (WGS) entry which is preliminary data.</text>
</comment>
<keyword evidence="4 9" id="KW-0479">Metal-binding</keyword>
<comment type="similarity">
    <text evidence="2 9">Belongs to the CRISPR-associated endoribonuclease Cas2 protein family.</text>
</comment>
<protein>
    <recommendedName>
        <fullName evidence="9">CRISPR-associated endoribonuclease Cas2</fullName>
        <ecNumber evidence="9">3.1.-.-</ecNumber>
    </recommendedName>
</protein>
<evidence type="ECO:0000256" key="4">
    <source>
        <dbReference type="ARBA" id="ARBA00022723"/>
    </source>
</evidence>
<evidence type="ECO:0000256" key="3">
    <source>
        <dbReference type="ARBA" id="ARBA00022722"/>
    </source>
</evidence>